<dbReference type="SUPFAM" id="SSF54862">
    <property type="entry name" value="4Fe-4S ferredoxins"/>
    <property type="match status" value="1"/>
</dbReference>
<sequence>MPWVNSKCVGCGNCVKVCPVEGAIRIENGKAVIDNYKCIRCGKCFDACPVGAIRPNYENPALRGMGRGFGRGLGRGFGRGMGRGYGRGRGRWDEF</sequence>
<dbReference type="PANTHER" id="PTHR24960">
    <property type="entry name" value="PHOTOSYSTEM I IRON-SULFUR CENTER-RELATED"/>
    <property type="match status" value="1"/>
</dbReference>
<protein>
    <submittedName>
        <fullName evidence="5">4Fe-4S ferredoxin iron-sulfur binding domain protein</fullName>
    </submittedName>
</protein>
<dbReference type="PROSITE" id="PS51379">
    <property type="entry name" value="4FE4S_FER_2"/>
    <property type="match status" value="2"/>
</dbReference>
<gene>
    <name evidence="5" type="ORF">XD57_0636</name>
</gene>
<dbReference type="PANTHER" id="PTHR24960:SF79">
    <property type="entry name" value="PHOTOSYSTEM I IRON-SULFUR CENTER"/>
    <property type="match status" value="1"/>
</dbReference>
<organism evidence="5 6">
    <name type="scientific">Thermotoga petrophila</name>
    <dbReference type="NCBI Taxonomy" id="93929"/>
    <lineage>
        <taxon>Bacteria</taxon>
        <taxon>Thermotogati</taxon>
        <taxon>Thermotogota</taxon>
        <taxon>Thermotogae</taxon>
        <taxon>Thermotogales</taxon>
        <taxon>Thermotogaceae</taxon>
        <taxon>Thermotoga</taxon>
    </lineage>
</organism>
<keyword evidence="1" id="KW-0004">4Fe-4S</keyword>
<evidence type="ECO:0000256" key="2">
    <source>
        <dbReference type="ARBA" id="ARBA00022723"/>
    </source>
</evidence>
<comment type="caution">
    <text evidence="5">The sequence shown here is derived from an EMBL/GenBank/DDBJ whole genome shotgun (WGS) entry which is preliminary data.</text>
</comment>
<evidence type="ECO:0000256" key="1">
    <source>
        <dbReference type="ARBA" id="ARBA00022485"/>
    </source>
</evidence>
<keyword evidence="4" id="KW-0411">Iron-sulfur</keyword>
<dbReference type="RefSeq" id="WP_004079944.1">
    <property type="nucleotide sequence ID" value="NZ_DAITJQ010000001.1"/>
</dbReference>
<dbReference type="PROSITE" id="PS00198">
    <property type="entry name" value="4FE4S_FER_1"/>
    <property type="match status" value="2"/>
</dbReference>
<dbReference type="Proteomes" id="UP000058636">
    <property type="component" value="Unassembled WGS sequence"/>
</dbReference>
<dbReference type="GO" id="GO:0046872">
    <property type="term" value="F:metal ion binding"/>
    <property type="evidence" value="ECO:0007669"/>
    <property type="project" value="UniProtKB-KW"/>
</dbReference>
<evidence type="ECO:0000313" key="6">
    <source>
        <dbReference type="Proteomes" id="UP000058636"/>
    </source>
</evidence>
<dbReference type="PATRIC" id="fig|93930.3.peg.1483"/>
<evidence type="ECO:0000313" key="5">
    <source>
        <dbReference type="EMBL" id="KUK23267.1"/>
    </source>
</evidence>
<proteinExistence type="predicted"/>
<dbReference type="InterPro" id="IPR017896">
    <property type="entry name" value="4Fe4S_Fe-S-bd"/>
</dbReference>
<dbReference type="AlphaFoldDB" id="A0A101ERC2"/>
<dbReference type="EMBL" id="LGFG01000036">
    <property type="protein sequence ID" value="KUK23267.1"/>
    <property type="molecule type" value="Genomic_DNA"/>
</dbReference>
<dbReference type="Gene3D" id="3.30.70.20">
    <property type="match status" value="1"/>
</dbReference>
<reference evidence="5 6" key="1">
    <citation type="journal article" date="2015" name="MBio">
        <title>Genome-Resolved Metagenomic Analysis Reveals Roles for Candidate Phyla and Other Microbial Community Members in Biogeochemical Transformations in Oil Reservoirs.</title>
        <authorList>
            <person name="Hu P."/>
            <person name="Tom L."/>
            <person name="Singh A."/>
            <person name="Thomas B.C."/>
            <person name="Baker B.J."/>
            <person name="Piceno Y.M."/>
            <person name="Andersen G.L."/>
            <person name="Banfield J.F."/>
        </authorList>
    </citation>
    <scope>NUCLEOTIDE SEQUENCE [LARGE SCALE GENOMIC DNA]</scope>
    <source>
        <strain evidence="5">46_26</strain>
    </source>
</reference>
<dbReference type="Pfam" id="PF13237">
    <property type="entry name" value="Fer4_10"/>
    <property type="match status" value="1"/>
</dbReference>
<dbReference type="InterPro" id="IPR017900">
    <property type="entry name" value="4Fe4S_Fe_S_CS"/>
</dbReference>
<dbReference type="GO" id="GO:0051539">
    <property type="term" value="F:4 iron, 4 sulfur cluster binding"/>
    <property type="evidence" value="ECO:0007669"/>
    <property type="project" value="UniProtKB-KW"/>
</dbReference>
<evidence type="ECO:0000256" key="3">
    <source>
        <dbReference type="ARBA" id="ARBA00023004"/>
    </source>
</evidence>
<accession>A0A101ERC2</accession>
<evidence type="ECO:0000256" key="4">
    <source>
        <dbReference type="ARBA" id="ARBA00023014"/>
    </source>
</evidence>
<dbReference type="InterPro" id="IPR050157">
    <property type="entry name" value="PSI_iron-sulfur_center"/>
</dbReference>
<keyword evidence="2" id="KW-0479">Metal-binding</keyword>
<keyword evidence="3" id="KW-0408">Iron</keyword>
<name>A0A101ERC2_9THEM</name>